<dbReference type="SUPFAM" id="SSF55874">
    <property type="entry name" value="ATPase domain of HSP90 chaperone/DNA topoisomerase II/histidine kinase"/>
    <property type="match status" value="2"/>
</dbReference>
<dbReference type="Pfam" id="PF00072">
    <property type="entry name" value="Response_reg"/>
    <property type="match status" value="1"/>
</dbReference>
<name>A0ABW5DL89_9PROT</name>
<dbReference type="InterPro" id="IPR036097">
    <property type="entry name" value="HisK_dim/P_sf"/>
</dbReference>
<feature type="coiled-coil region" evidence="7">
    <location>
        <begin position="159"/>
        <end position="196"/>
    </location>
</feature>
<dbReference type="Gene3D" id="3.40.50.2300">
    <property type="match status" value="1"/>
</dbReference>
<evidence type="ECO:0000256" key="5">
    <source>
        <dbReference type="ARBA" id="ARBA00022777"/>
    </source>
</evidence>
<dbReference type="SMART" id="SM00388">
    <property type="entry name" value="HisKA"/>
    <property type="match status" value="1"/>
</dbReference>
<gene>
    <name evidence="10" type="ORF">ACFSM5_03300</name>
</gene>
<reference evidence="11" key="1">
    <citation type="journal article" date="2019" name="Int. J. Syst. Evol. Microbiol.">
        <title>The Global Catalogue of Microorganisms (GCM) 10K type strain sequencing project: providing services to taxonomists for standard genome sequencing and annotation.</title>
        <authorList>
            <consortium name="The Broad Institute Genomics Platform"/>
            <consortium name="The Broad Institute Genome Sequencing Center for Infectious Disease"/>
            <person name="Wu L."/>
            <person name="Ma J."/>
        </authorList>
    </citation>
    <scope>NUCLEOTIDE SEQUENCE [LARGE SCALE GENOMIC DNA]</scope>
    <source>
        <strain evidence="11">CGMCC 1.19062</strain>
    </source>
</reference>
<dbReference type="InterPro" id="IPR003661">
    <property type="entry name" value="HisK_dim/P_dom"/>
</dbReference>
<dbReference type="EC" id="2.7.13.3" evidence="2"/>
<keyword evidence="4" id="KW-0808">Transferase</keyword>
<evidence type="ECO:0000256" key="3">
    <source>
        <dbReference type="ARBA" id="ARBA00022553"/>
    </source>
</evidence>
<evidence type="ECO:0000256" key="2">
    <source>
        <dbReference type="ARBA" id="ARBA00012438"/>
    </source>
</evidence>
<dbReference type="InterPro" id="IPR003594">
    <property type="entry name" value="HATPase_dom"/>
</dbReference>
<keyword evidence="10" id="KW-0547">Nucleotide-binding</keyword>
<dbReference type="GO" id="GO:0005524">
    <property type="term" value="F:ATP binding"/>
    <property type="evidence" value="ECO:0007669"/>
    <property type="project" value="UniProtKB-KW"/>
</dbReference>
<dbReference type="PROSITE" id="PS50109">
    <property type="entry name" value="HIS_KIN"/>
    <property type="match status" value="1"/>
</dbReference>
<dbReference type="Gene3D" id="3.30.565.10">
    <property type="entry name" value="Histidine kinase-like ATPase, C-terminal domain"/>
    <property type="match status" value="2"/>
</dbReference>
<sequence>MNWPILTTPITTESDVVAVRHYTHRIAELIGCDVLGQTRIATAVSEIARNAFGYGSGGKAEFYLTPDKSSFIFMIKITDHGPGIADLEAILGGRYRSPTGMGLGIPGARRLADRFVIASKPGETIVELGKTLPASPAFTREKLEEVVKALTRERRDDPLALLRDQNRELLLSLQELRSKQDEMAHLNDELEDTNRGVVALYAELDERAEQLRQASEIKSRFLSHMSHEFRTPLNSILALSRMLLDQTDGTLEPEQTRQVGYIRKSAESLTDLVNDLLDLAKVEAGKLDVRPVGFTVTELFGGLRGALKPLQTREQVELVFISTPGLPTLYTDEGKLAQILRNFISNALKYTEKGEVRVSATLLSDNRIEFAVQDTGIGIAPDDIHRVFEEFTQVPNALQQGVKGTGLGLPLARKLAKLLFGDVSVESTLGAGSIFRLVIPARLETQRLAEDGRSNSSTPQQATCSLLIVDDDETFRYVLRQMLMGSGDRFEIIEAVDGVEGLKKVQAVSPDVILLDLQMPNMNGFDFYEAFKKTPGTSGIPVIVSTSLAVTSAVRARLEGIEAILPKENLTAETLLAAIGAARTGSR</sequence>
<keyword evidence="3 6" id="KW-0597">Phosphoprotein</keyword>
<feature type="domain" description="Response regulatory" evidence="9">
    <location>
        <begin position="465"/>
        <end position="582"/>
    </location>
</feature>
<keyword evidence="7" id="KW-0175">Coiled coil</keyword>
<dbReference type="InterPro" id="IPR036890">
    <property type="entry name" value="HATPase_C_sf"/>
</dbReference>
<dbReference type="Pfam" id="PF13581">
    <property type="entry name" value="HATPase_c_2"/>
    <property type="match status" value="1"/>
</dbReference>
<dbReference type="RefSeq" id="WP_379874812.1">
    <property type="nucleotide sequence ID" value="NZ_JBHUIP010000003.1"/>
</dbReference>
<feature type="domain" description="Histidine kinase" evidence="8">
    <location>
        <begin position="224"/>
        <end position="443"/>
    </location>
</feature>
<keyword evidence="11" id="KW-1185">Reference proteome</keyword>
<comment type="catalytic activity">
    <reaction evidence="1">
        <text>ATP + protein L-histidine = ADP + protein N-phospho-L-histidine.</text>
        <dbReference type="EC" id="2.7.13.3"/>
    </reaction>
</comment>
<dbReference type="CDD" id="cd16922">
    <property type="entry name" value="HATPase_EvgS-ArcB-TorS-like"/>
    <property type="match status" value="1"/>
</dbReference>
<dbReference type="InterPro" id="IPR004358">
    <property type="entry name" value="Sig_transdc_His_kin-like_C"/>
</dbReference>
<evidence type="ECO:0000259" key="9">
    <source>
        <dbReference type="PROSITE" id="PS50110"/>
    </source>
</evidence>
<evidence type="ECO:0000256" key="6">
    <source>
        <dbReference type="PROSITE-ProRule" id="PRU00169"/>
    </source>
</evidence>
<dbReference type="Pfam" id="PF02518">
    <property type="entry name" value="HATPase_c"/>
    <property type="match status" value="1"/>
</dbReference>
<comment type="caution">
    <text evidence="10">The sequence shown here is derived from an EMBL/GenBank/DDBJ whole genome shotgun (WGS) entry which is preliminary data.</text>
</comment>
<dbReference type="InterPro" id="IPR005467">
    <property type="entry name" value="His_kinase_dom"/>
</dbReference>
<feature type="modified residue" description="4-aspartylphosphate" evidence="6">
    <location>
        <position position="516"/>
    </location>
</feature>
<proteinExistence type="predicted"/>
<dbReference type="InterPro" id="IPR001789">
    <property type="entry name" value="Sig_transdc_resp-reg_receiver"/>
</dbReference>
<dbReference type="SMART" id="SM00387">
    <property type="entry name" value="HATPase_c"/>
    <property type="match status" value="2"/>
</dbReference>
<protein>
    <recommendedName>
        <fullName evidence="2">histidine kinase</fullName>
        <ecNumber evidence="2">2.7.13.3</ecNumber>
    </recommendedName>
</protein>
<dbReference type="EMBL" id="JBHUIP010000003">
    <property type="protein sequence ID" value="MFD2261898.1"/>
    <property type="molecule type" value="Genomic_DNA"/>
</dbReference>
<dbReference type="Proteomes" id="UP001597295">
    <property type="component" value="Unassembled WGS sequence"/>
</dbReference>
<dbReference type="PANTHER" id="PTHR43047">
    <property type="entry name" value="TWO-COMPONENT HISTIDINE PROTEIN KINASE"/>
    <property type="match status" value="1"/>
</dbReference>
<dbReference type="PROSITE" id="PS50110">
    <property type="entry name" value="RESPONSE_REGULATORY"/>
    <property type="match status" value="1"/>
</dbReference>
<evidence type="ECO:0000256" key="4">
    <source>
        <dbReference type="ARBA" id="ARBA00022679"/>
    </source>
</evidence>
<dbReference type="Gene3D" id="1.10.287.130">
    <property type="match status" value="1"/>
</dbReference>
<dbReference type="Pfam" id="PF00512">
    <property type="entry name" value="HisKA"/>
    <property type="match status" value="1"/>
</dbReference>
<dbReference type="PRINTS" id="PR00344">
    <property type="entry name" value="BCTRLSENSOR"/>
</dbReference>
<dbReference type="SMART" id="SM00448">
    <property type="entry name" value="REC"/>
    <property type="match status" value="1"/>
</dbReference>
<accession>A0ABW5DL89</accession>
<evidence type="ECO:0000313" key="11">
    <source>
        <dbReference type="Proteomes" id="UP001597295"/>
    </source>
</evidence>
<dbReference type="SUPFAM" id="SSF47384">
    <property type="entry name" value="Homodimeric domain of signal transducing histidine kinase"/>
    <property type="match status" value="1"/>
</dbReference>
<evidence type="ECO:0000256" key="7">
    <source>
        <dbReference type="SAM" id="Coils"/>
    </source>
</evidence>
<dbReference type="SUPFAM" id="SSF52172">
    <property type="entry name" value="CheY-like"/>
    <property type="match status" value="1"/>
</dbReference>
<keyword evidence="10" id="KW-0067">ATP-binding</keyword>
<organism evidence="10 11">
    <name type="scientific">Lacibacterium aquatile</name>
    <dbReference type="NCBI Taxonomy" id="1168082"/>
    <lineage>
        <taxon>Bacteria</taxon>
        <taxon>Pseudomonadati</taxon>
        <taxon>Pseudomonadota</taxon>
        <taxon>Alphaproteobacteria</taxon>
        <taxon>Rhodospirillales</taxon>
        <taxon>Rhodospirillaceae</taxon>
    </lineage>
</organism>
<keyword evidence="5" id="KW-0418">Kinase</keyword>
<dbReference type="InterPro" id="IPR011006">
    <property type="entry name" value="CheY-like_superfamily"/>
</dbReference>
<evidence type="ECO:0000259" key="8">
    <source>
        <dbReference type="PROSITE" id="PS50109"/>
    </source>
</evidence>
<dbReference type="CDD" id="cd00082">
    <property type="entry name" value="HisKA"/>
    <property type="match status" value="1"/>
</dbReference>
<dbReference type="PANTHER" id="PTHR43047:SF72">
    <property type="entry name" value="OSMOSENSING HISTIDINE PROTEIN KINASE SLN1"/>
    <property type="match status" value="1"/>
</dbReference>
<evidence type="ECO:0000256" key="1">
    <source>
        <dbReference type="ARBA" id="ARBA00000085"/>
    </source>
</evidence>
<evidence type="ECO:0000313" key="10">
    <source>
        <dbReference type="EMBL" id="MFD2261898.1"/>
    </source>
</evidence>